<evidence type="ECO:0000313" key="2">
    <source>
        <dbReference type="EMBL" id="KPM47800.1"/>
    </source>
</evidence>
<accession>A0A0P7C6A2</accession>
<evidence type="ECO:0000256" key="1">
    <source>
        <dbReference type="SAM" id="SignalP"/>
    </source>
</evidence>
<reference evidence="2 3" key="1">
    <citation type="submission" date="2015-07" db="EMBL/GenBank/DDBJ databases">
        <title>The draft genome sequence of Leadbetterella sp. JN14-9.</title>
        <authorList>
            <person name="Liu Y."/>
            <person name="Du J."/>
            <person name="Shao Z."/>
        </authorList>
    </citation>
    <scope>NUCLEOTIDE SEQUENCE [LARGE SCALE GENOMIC DNA]</scope>
    <source>
        <strain evidence="2 3">JN14-9</strain>
    </source>
</reference>
<evidence type="ECO:0000313" key="3">
    <source>
        <dbReference type="Proteomes" id="UP000050454"/>
    </source>
</evidence>
<comment type="caution">
    <text evidence="2">The sequence shown here is derived from an EMBL/GenBank/DDBJ whole genome shotgun (WGS) entry which is preliminary data.</text>
</comment>
<gene>
    <name evidence="2" type="ORF">AFM12_11100</name>
</gene>
<dbReference type="Proteomes" id="UP000050454">
    <property type="component" value="Unassembled WGS sequence"/>
</dbReference>
<dbReference type="InterPro" id="IPR055015">
    <property type="entry name" value="GCX_COOH"/>
</dbReference>
<organism evidence="2 3">
    <name type="scientific">Jiulongibacter sediminis</name>
    <dbReference type="NCBI Taxonomy" id="1605367"/>
    <lineage>
        <taxon>Bacteria</taxon>
        <taxon>Pseudomonadati</taxon>
        <taxon>Bacteroidota</taxon>
        <taxon>Cytophagia</taxon>
        <taxon>Cytophagales</taxon>
        <taxon>Leadbetterellaceae</taxon>
        <taxon>Jiulongibacter</taxon>
    </lineage>
</organism>
<dbReference type="EMBL" id="LGTQ01000009">
    <property type="protein sequence ID" value="KPM47800.1"/>
    <property type="molecule type" value="Genomic_DNA"/>
</dbReference>
<keyword evidence="1" id="KW-0732">Signal</keyword>
<name>A0A0P7C6A2_9BACT</name>
<dbReference type="AlphaFoldDB" id="A0A0P7C6A2"/>
<dbReference type="STRING" id="1605367.AFM12_11100"/>
<feature type="chain" id="PRO_5006136669" description="Ig-like domain-containing protein" evidence="1">
    <location>
        <begin position="21"/>
        <end position="612"/>
    </location>
</feature>
<feature type="signal peptide" evidence="1">
    <location>
        <begin position="1"/>
        <end position="20"/>
    </location>
</feature>
<keyword evidence="3" id="KW-1185">Reference proteome</keyword>
<dbReference type="RefSeq" id="WP_055148179.1">
    <property type="nucleotide sequence ID" value="NZ_JXSZ01000009.1"/>
</dbReference>
<evidence type="ECO:0008006" key="4">
    <source>
        <dbReference type="Google" id="ProtNLM"/>
    </source>
</evidence>
<dbReference type="NCBIfam" id="NF045639">
    <property type="entry name" value="GCX_COOH"/>
    <property type="match status" value="1"/>
</dbReference>
<dbReference type="OrthoDB" id="1496068at2"/>
<protein>
    <recommendedName>
        <fullName evidence="4">Ig-like domain-containing protein</fullName>
    </recommendedName>
</protein>
<sequence length="612" mass="65637">MKKGLVLLVLWMVFAQSAKGQITAGEYFWDTDPGVGQGTALSGSDLLTGQADESYDIEVDVPLSPGLHRVYVRFMESDSSWSPVESHEILIGPENHLATSGSGIDSAQVRQLVYYWDTLRTSLFTIDINSPSASFESQMALSLGPQSGGLHTLNLAVKDKYGLYSSFEQFLIFVSPENHLAGVSSQKDSMEVRQLQYFWNQDSLNVQTVALPSSDSGFRFTYQLALNLAAEGYNQWHYRVSDKRGMYSSWSSQSILVIGAVPQIDSVKYALKPTQYGYVTPENLLSVDFTTNSPIEFELITDSTHIQAENEIGTDSLSHGFNVFTLQVNTKQPVVSSISDSRNSAYYQAIIKVDSTIKLETGEPRNIAGDLSNIFCPGELIKIPVDTTGNWPDSSEYGIATHFLVKLKDASGSGFTEILSQMNNTGDTLIVTIPGGTSTGTGYQVIVESTFPLLRDTVTSTFQVGAILVLSDQQAPSGSSVDLTASAVTVGSSLPSGTTFSYFSDSSATIPVSNPTSILESGTYYIKATSSAGCEVIESVKVIICGGVFDPITAPINSGIVSNGSDQKITATNIISGSGTKVTYNSGLSVQLNPGFKADSGTVFQAEIGGCN</sequence>
<proteinExistence type="predicted"/>